<protein>
    <recommendedName>
        <fullName evidence="2">adenosylhomocysteine nucleosidase</fullName>
        <ecNumber evidence="2">3.2.2.9</ecNumber>
    </recommendedName>
</protein>
<dbReference type="GO" id="GO:0008930">
    <property type="term" value="F:methylthioadenosine nucleosidase activity"/>
    <property type="evidence" value="ECO:0007669"/>
    <property type="project" value="InterPro"/>
</dbReference>
<dbReference type="EC" id="3.2.2.9" evidence="2"/>
<feature type="domain" description="Nucleoside phosphorylase" evidence="6">
    <location>
        <begin position="36"/>
        <end position="279"/>
    </location>
</feature>
<gene>
    <name evidence="7" type="ORF">CEE37_05155</name>
</gene>
<evidence type="ECO:0000256" key="3">
    <source>
        <dbReference type="ARBA" id="ARBA00022605"/>
    </source>
</evidence>
<dbReference type="SUPFAM" id="SSF53167">
    <property type="entry name" value="Purine and uridine phosphorylases"/>
    <property type="match status" value="1"/>
</dbReference>
<name>A0A532V1H7_UNCL8</name>
<organism evidence="7 8">
    <name type="scientific">candidate division LCP-89 bacterium B3_LCP</name>
    <dbReference type="NCBI Taxonomy" id="2012998"/>
    <lineage>
        <taxon>Bacteria</taxon>
        <taxon>Pseudomonadati</taxon>
        <taxon>Bacteria division LCP-89</taxon>
    </lineage>
</organism>
<dbReference type="EMBL" id="NJBN01000003">
    <property type="protein sequence ID" value="TKJ41055.1"/>
    <property type="molecule type" value="Genomic_DNA"/>
</dbReference>
<dbReference type="GO" id="GO:0009164">
    <property type="term" value="P:nucleoside catabolic process"/>
    <property type="evidence" value="ECO:0007669"/>
    <property type="project" value="InterPro"/>
</dbReference>
<dbReference type="PANTHER" id="PTHR46832">
    <property type="entry name" value="5'-METHYLTHIOADENOSINE/S-ADENOSYLHOMOCYSTEINE NUCLEOSIDASE"/>
    <property type="match status" value="1"/>
</dbReference>
<keyword evidence="3" id="KW-0028">Amino-acid biosynthesis</keyword>
<dbReference type="Pfam" id="PF01048">
    <property type="entry name" value="PNP_UDP_1"/>
    <property type="match status" value="1"/>
</dbReference>
<dbReference type="GO" id="GO:0005829">
    <property type="term" value="C:cytosol"/>
    <property type="evidence" value="ECO:0007669"/>
    <property type="project" value="TreeGrafter"/>
</dbReference>
<dbReference type="GO" id="GO:0019284">
    <property type="term" value="P:L-methionine salvage from S-adenosylmethionine"/>
    <property type="evidence" value="ECO:0007669"/>
    <property type="project" value="TreeGrafter"/>
</dbReference>
<proteinExistence type="predicted"/>
<evidence type="ECO:0000256" key="5">
    <source>
        <dbReference type="ARBA" id="ARBA00023167"/>
    </source>
</evidence>
<evidence type="ECO:0000259" key="6">
    <source>
        <dbReference type="Pfam" id="PF01048"/>
    </source>
</evidence>
<dbReference type="GO" id="GO:0019509">
    <property type="term" value="P:L-methionine salvage from methylthioadenosine"/>
    <property type="evidence" value="ECO:0007669"/>
    <property type="project" value="UniProtKB-UniPathway"/>
</dbReference>
<evidence type="ECO:0000256" key="4">
    <source>
        <dbReference type="ARBA" id="ARBA00022801"/>
    </source>
</evidence>
<keyword evidence="4" id="KW-0378">Hydrolase</keyword>
<reference evidence="7 8" key="1">
    <citation type="submission" date="2017-06" db="EMBL/GenBank/DDBJ databases">
        <title>Novel microbial phyla capable of carbon fixation and sulfur reduction in deep-sea sediments.</title>
        <authorList>
            <person name="Huang J."/>
            <person name="Baker B."/>
            <person name="Wang Y."/>
        </authorList>
    </citation>
    <scope>NUCLEOTIDE SEQUENCE [LARGE SCALE GENOMIC DNA]</scope>
    <source>
        <strain evidence="7">B3_LCP</strain>
    </source>
</reference>
<dbReference type="CDD" id="cd09008">
    <property type="entry name" value="MTAN"/>
    <property type="match status" value="1"/>
</dbReference>
<dbReference type="NCBIfam" id="NF004079">
    <property type="entry name" value="PRK05584.1"/>
    <property type="match status" value="1"/>
</dbReference>
<dbReference type="InterPro" id="IPR000845">
    <property type="entry name" value="Nucleoside_phosphorylase_d"/>
</dbReference>
<comment type="caution">
    <text evidence="7">The sequence shown here is derived from an EMBL/GenBank/DDBJ whole genome shotgun (WGS) entry which is preliminary data.</text>
</comment>
<dbReference type="UniPathway" id="UPA00904">
    <property type="reaction ID" value="UER00871"/>
</dbReference>
<sequence length="281" mass="30250">MNFIYKITKRSSTLLALLLIVLLTLCGSTYGQDNHTIAVMGAFSEELSWIKSQVEQPEEQQVMGYNLTTGTVANNDIVLALTGVGKVNAAIVTTLIIEHFQIDGIIFSGVAGGINPDLLPGDIVIGKTTIQHDLGKITPSGIDHFGVRSPFTGVRNPVFFPADSALLNLARVVANQIGLEKIQTSVGLSTPRIIVGTIATGDAFITSTPKKGELRESIKADAVEMEGAAVAQVCYQFDVPCLIIRALSDKSDENAMDDFERFYSIAAKNANRVVLEIIRNL</sequence>
<dbReference type="InterPro" id="IPR010049">
    <property type="entry name" value="MTA_SAH_Nsdase"/>
</dbReference>
<dbReference type="NCBIfam" id="TIGR01704">
    <property type="entry name" value="MTA_SAH-Nsdase"/>
    <property type="match status" value="1"/>
</dbReference>
<dbReference type="InterPro" id="IPR035994">
    <property type="entry name" value="Nucleoside_phosphorylase_sf"/>
</dbReference>
<evidence type="ECO:0000256" key="2">
    <source>
        <dbReference type="ARBA" id="ARBA00011974"/>
    </source>
</evidence>
<accession>A0A532V1H7</accession>
<dbReference type="Proteomes" id="UP000319619">
    <property type="component" value="Unassembled WGS sequence"/>
</dbReference>
<keyword evidence="5" id="KW-0486">Methionine biosynthesis</keyword>
<dbReference type="AlphaFoldDB" id="A0A532V1H7"/>
<evidence type="ECO:0000256" key="1">
    <source>
        <dbReference type="ARBA" id="ARBA00004945"/>
    </source>
</evidence>
<dbReference type="GO" id="GO:0008782">
    <property type="term" value="F:adenosylhomocysteine nucleosidase activity"/>
    <property type="evidence" value="ECO:0007669"/>
    <property type="project" value="UniProtKB-EC"/>
</dbReference>
<dbReference type="Gene3D" id="3.40.50.1580">
    <property type="entry name" value="Nucleoside phosphorylase domain"/>
    <property type="match status" value="1"/>
</dbReference>
<evidence type="ECO:0000313" key="8">
    <source>
        <dbReference type="Proteomes" id="UP000319619"/>
    </source>
</evidence>
<evidence type="ECO:0000313" key="7">
    <source>
        <dbReference type="EMBL" id="TKJ41055.1"/>
    </source>
</evidence>
<dbReference type="PANTHER" id="PTHR46832:SF1">
    <property type="entry name" value="5'-METHYLTHIOADENOSINE_S-ADENOSYLHOMOCYSTEINE NUCLEOSIDASE"/>
    <property type="match status" value="1"/>
</dbReference>
<comment type="pathway">
    <text evidence="1">Amino-acid biosynthesis; L-methionine biosynthesis via salvage pathway; S-methyl-5-thio-alpha-D-ribose 1-phosphate from S-methyl-5'-thioadenosine (hydrolase route): step 1/2.</text>
</comment>